<gene>
    <name evidence="1" type="ORF">DPEC_G00348910</name>
</gene>
<organism evidence="1 2">
    <name type="scientific">Dallia pectoralis</name>
    <name type="common">Alaska blackfish</name>
    <dbReference type="NCBI Taxonomy" id="75939"/>
    <lineage>
        <taxon>Eukaryota</taxon>
        <taxon>Metazoa</taxon>
        <taxon>Chordata</taxon>
        <taxon>Craniata</taxon>
        <taxon>Vertebrata</taxon>
        <taxon>Euteleostomi</taxon>
        <taxon>Actinopterygii</taxon>
        <taxon>Neopterygii</taxon>
        <taxon>Teleostei</taxon>
        <taxon>Protacanthopterygii</taxon>
        <taxon>Esociformes</taxon>
        <taxon>Umbridae</taxon>
        <taxon>Dallia</taxon>
    </lineage>
</organism>
<protein>
    <submittedName>
        <fullName evidence="1">Uncharacterized protein</fullName>
    </submittedName>
</protein>
<reference evidence="1" key="1">
    <citation type="submission" date="2021-05" db="EMBL/GenBank/DDBJ databases">
        <authorList>
            <person name="Pan Q."/>
            <person name="Jouanno E."/>
            <person name="Zahm M."/>
            <person name="Klopp C."/>
            <person name="Cabau C."/>
            <person name="Louis A."/>
            <person name="Berthelot C."/>
            <person name="Parey E."/>
            <person name="Roest Crollius H."/>
            <person name="Montfort J."/>
            <person name="Robinson-Rechavi M."/>
            <person name="Bouchez O."/>
            <person name="Lampietro C."/>
            <person name="Lopez Roques C."/>
            <person name="Donnadieu C."/>
            <person name="Postlethwait J."/>
            <person name="Bobe J."/>
            <person name="Dillon D."/>
            <person name="Chandos A."/>
            <person name="von Hippel F."/>
            <person name="Guiguen Y."/>
        </authorList>
    </citation>
    <scope>NUCLEOTIDE SEQUENCE</scope>
    <source>
        <strain evidence="1">YG-Jan2019</strain>
    </source>
</reference>
<evidence type="ECO:0000313" key="2">
    <source>
        <dbReference type="Proteomes" id="UP001157502"/>
    </source>
</evidence>
<keyword evidence="2" id="KW-1185">Reference proteome</keyword>
<accession>A0ACC2F1B7</accession>
<dbReference type="EMBL" id="CM055763">
    <property type="protein sequence ID" value="KAJ7985132.1"/>
    <property type="molecule type" value="Genomic_DNA"/>
</dbReference>
<name>A0ACC2F1B7_DALPE</name>
<comment type="caution">
    <text evidence="1">The sequence shown here is derived from an EMBL/GenBank/DDBJ whole genome shotgun (WGS) entry which is preliminary data.</text>
</comment>
<sequence length="106" mass="11707">MLIVAGTWAVLTVVEEESWSEPGLHIGEQVNKTSPALGHQDYRFGMPDFTGSGRPSSVRVLVWLGFTSSRSEEHEVTGLGIIKRDNQTVAGLRDWAQTGLRDMNHT</sequence>
<proteinExistence type="predicted"/>
<dbReference type="Proteomes" id="UP001157502">
    <property type="component" value="Chromosome 36"/>
</dbReference>
<evidence type="ECO:0000313" key="1">
    <source>
        <dbReference type="EMBL" id="KAJ7985132.1"/>
    </source>
</evidence>